<dbReference type="OrthoDB" id="4078873at2759"/>
<protein>
    <recommendedName>
        <fullName evidence="9">Siderophore iron transporter mirB</fullName>
    </recommendedName>
</protein>
<evidence type="ECO:0000256" key="4">
    <source>
        <dbReference type="ARBA" id="ARBA00023136"/>
    </source>
</evidence>
<feature type="transmembrane region" description="Helical" evidence="6">
    <location>
        <begin position="548"/>
        <end position="566"/>
    </location>
</feature>
<proteinExistence type="predicted"/>
<reference evidence="7 8" key="1">
    <citation type="submission" date="2019-06" db="EMBL/GenBank/DDBJ databases">
        <title>Draft genome sequence of the filamentous fungus Phialemoniopsis curvata isolated from diesel fuel.</title>
        <authorList>
            <person name="Varaljay V.A."/>
            <person name="Lyon W.J."/>
            <person name="Crouch A.L."/>
            <person name="Drake C.E."/>
            <person name="Hollomon J.M."/>
            <person name="Nadeau L.J."/>
            <person name="Nunn H.S."/>
            <person name="Stevenson B.S."/>
            <person name="Bojanowski C.L."/>
            <person name="Crookes-Goodson W.J."/>
        </authorList>
    </citation>
    <scope>NUCLEOTIDE SEQUENCE [LARGE SCALE GENOMIC DNA]</scope>
    <source>
        <strain evidence="7 8">D216</strain>
    </source>
</reference>
<dbReference type="PANTHER" id="PTHR23501">
    <property type="entry name" value="MAJOR FACILITATOR SUPERFAMILY"/>
    <property type="match status" value="1"/>
</dbReference>
<dbReference type="GO" id="GO:0022857">
    <property type="term" value="F:transmembrane transporter activity"/>
    <property type="evidence" value="ECO:0007669"/>
    <property type="project" value="InterPro"/>
</dbReference>
<dbReference type="InParanoid" id="A0A507AVY7"/>
<feature type="transmembrane region" description="Helical" evidence="6">
    <location>
        <begin position="53"/>
        <end position="75"/>
    </location>
</feature>
<dbReference type="InterPro" id="IPR011701">
    <property type="entry name" value="MFS"/>
</dbReference>
<gene>
    <name evidence="7" type="ORF">E0L32_007616</name>
</gene>
<evidence type="ECO:0000256" key="1">
    <source>
        <dbReference type="ARBA" id="ARBA00004141"/>
    </source>
</evidence>
<feature type="transmembrane region" description="Helical" evidence="6">
    <location>
        <begin position="160"/>
        <end position="177"/>
    </location>
</feature>
<evidence type="ECO:0008006" key="9">
    <source>
        <dbReference type="Google" id="ProtNLM"/>
    </source>
</evidence>
<keyword evidence="4 6" id="KW-0472">Membrane</keyword>
<dbReference type="AlphaFoldDB" id="A0A507AVY7"/>
<dbReference type="GO" id="GO:0005886">
    <property type="term" value="C:plasma membrane"/>
    <property type="evidence" value="ECO:0007669"/>
    <property type="project" value="TreeGrafter"/>
</dbReference>
<feature type="transmembrane region" description="Helical" evidence="6">
    <location>
        <begin position="219"/>
        <end position="241"/>
    </location>
</feature>
<dbReference type="Proteomes" id="UP000319257">
    <property type="component" value="Unassembled WGS sequence"/>
</dbReference>
<name>A0A507AVY7_9PEZI</name>
<keyword evidence="3 6" id="KW-1133">Transmembrane helix</keyword>
<dbReference type="Pfam" id="PF07690">
    <property type="entry name" value="MFS_1"/>
    <property type="match status" value="1"/>
</dbReference>
<feature type="transmembrane region" description="Helical" evidence="6">
    <location>
        <begin position="273"/>
        <end position="292"/>
    </location>
</feature>
<feature type="transmembrane region" description="Helical" evidence="6">
    <location>
        <begin position="95"/>
        <end position="119"/>
    </location>
</feature>
<dbReference type="EMBL" id="SKBQ01000047">
    <property type="protein sequence ID" value="TPX11637.1"/>
    <property type="molecule type" value="Genomic_DNA"/>
</dbReference>
<keyword evidence="2 6" id="KW-0812">Transmembrane</keyword>
<feature type="transmembrane region" description="Helical" evidence="6">
    <location>
        <begin position="189"/>
        <end position="207"/>
    </location>
</feature>
<comment type="caution">
    <text evidence="7">The sequence shown here is derived from an EMBL/GenBank/DDBJ whole genome shotgun (WGS) entry which is preliminary data.</text>
</comment>
<keyword evidence="8" id="KW-1185">Reference proteome</keyword>
<dbReference type="RefSeq" id="XP_030993348.1">
    <property type="nucleotide sequence ID" value="XM_031142380.1"/>
</dbReference>
<evidence type="ECO:0000256" key="3">
    <source>
        <dbReference type="ARBA" id="ARBA00022989"/>
    </source>
</evidence>
<feature type="compositionally biased region" description="Basic and acidic residues" evidence="5">
    <location>
        <begin position="15"/>
        <end position="46"/>
    </location>
</feature>
<feature type="transmembrane region" description="Helical" evidence="6">
    <location>
        <begin position="342"/>
        <end position="359"/>
    </location>
</feature>
<dbReference type="PANTHER" id="PTHR23501:SF107">
    <property type="entry name" value="TRANSPORTER, PUTATIVE (AFU_ORTHOLOGUE AFUA_7G04730)-RELATED"/>
    <property type="match status" value="1"/>
</dbReference>
<sequence length="581" mass="64310">MVGTITPQPGPTSRVDIEKNHGSAPEIHDVDEKAQDTDSGSEMKQDGVKQVEAVTTVWSPAMMWAVFGFLYLVSFVDTLLQAVHSSLVPYVTSSFSQHGLLAVIGVVASVIGGVSKLAIAKIIDIRGHNEGFLFMILLILIGMIMKALCQNVETYAAGHTFYWVGHVGLGYIVNVVLSDMTTLRNRMIMWGLYMSPRLASTFGGPTIAELFYKHSTYRWAFGSFCIIMVVCAMPVAGIFMFSKRKAKRLGLLPEKEKRPFWENFKMRLVEFDFIGMVLTIAGFSLILVPLNIAKTAPNGWATGYIIAMLVVGVVCLGLFAVWEKYFAKVCFFPFHYLTDRTILGACLLSFFLNISIFAWDTYYGSYLQVVHNLSISVSGYTLNAFSVTSTILAPFIGLFLRWYGRYYWPAVAGIPFCVLGTALLIHFRQPGHALGYLVMCQVFHGVCGGIWAMTAPLAIMTTVTHQELAVVLALHSMFGSIGQAIGFAVSGAIWTNELPGRLYYELPDSAKAQSRVIFGKITEQMRYPIGNPVRDGVIRAYAYVQRHMVIAGCAFLPAIIVCVVVWRNLPLDKKQTKGTVF</sequence>
<dbReference type="Gene3D" id="1.20.1250.20">
    <property type="entry name" value="MFS general substrate transporter like domains"/>
    <property type="match status" value="2"/>
</dbReference>
<feature type="transmembrane region" description="Helical" evidence="6">
    <location>
        <begin position="433"/>
        <end position="459"/>
    </location>
</feature>
<feature type="transmembrane region" description="Helical" evidence="6">
    <location>
        <begin position="379"/>
        <end position="400"/>
    </location>
</feature>
<comment type="subcellular location">
    <subcellularLocation>
        <location evidence="1">Membrane</location>
        <topology evidence="1">Multi-pass membrane protein</topology>
    </subcellularLocation>
</comment>
<evidence type="ECO:0000256" key="5">
    <source>
        <dbReference type="SAM" id="MobiDB-lite"/>
    </source>
</evidence>
<organism evidence="7 8">
    <name type="scientific">Thyridium curvatum</name>
    <dbReference type="NCBI Taxonomy" id="1093900"/>
    <lineage>
        <taxon>Eukaryota</taxon>
        <taxon>Fungi</taxon>
        <taxon>Dikarya</taxon>
        <taxon>Ascomycota</taxon>
        <taxon>Pezizomycotina</taxon>
        <taxon>Sordariomycetes</taxon>
        <taxon>Sordariomycetidae</taxon>
        <taxon>Thyridiales</taxon>
        <taxon>Thyridiaceae</taxon>
        <taxon>Thyridium</taxon>
    </lineage>
</organism>
<dbReference type="SUPFAM" id="SSF103473">
    <property type="entry name" value="MFS general substrate transporter"/>
    <property type="match status" value="2"/>
</dbReference>
<evidence type="ECO:0000313" key="8">
    <source>
        <dbReference type="Proteomes" id="UP000319257"/>
    </source>
</evidence>
<evidence type="ECO:0000313" key="7">
    <source>
        <dbReference type="EMBL" id="TPX11637.1"/>
    </source>
</evidence>
<feature type="region of interest" description="Disordered" evidence="5">
    <location>
        <begin position="1"/>
        <end position="46"/>
    </location>
</feature>
<evidence type="ECO:0000256" key="6">
    <source>
        <dbReference type="SAM" id="Phobius"/>
    </source>
</evidence>
<evidence type="ECO:0000256" key="2">
    <source>
        <dbReference type="ARBA" id="ARBA00022692"/>
    </source>
</evidence>
<accession>A0A507AVY7</accession>
<feature type="transmembrane region" description="Helical" evidence="6">
    <location>
        <begin position="304"/>
        <end position="322"/>
    </location>
</feature>
<feature type="transmembrane region" description="Helical" evidence="6">
    <location>
        <begin position="471"/>
        <end position="494"/>
    </location>
</feature>
<dbReference type="GeneID" id="41975063"/>
<feature type="transmembrane region" description="Helical" evidence="6">
    <location>
        <begin position="407"/>
        <end position="427"/>
    </location>
</feature>
<feature type="transmembrane region" description="Helical" evidence="6">
    <location>
        <begin position="131"/>
        <end position="148"/>
    </location>
</feature>
<dbReference type="InterPro" id="IPR036259">
    <property type="entry name" value="MFS_trans_sf"/>
</dbReference>